<name>A0A4V3IY86_9FIRM</name>
<sequence length="68" mass="6703">MVNNTFVELNNFETENLDGGKNIANVIGGTAGIVGIAWAPVVALTLGPVAGVGVGVAGIGALINLISK</sequence>
<gene>
    <name evidence="2" type="ORF">EQF91_05480</name>
</gene>
<evidence type="ECO:0000256" key="1">
    <source>
        <dbReference type="SAM" id="Phobius"/>
    </source>
</evidence>
<proteinExistence type="predicted"/>
<feature type="transmembrane region" description="Helical" evidence="1">
    <location>
        <begin position="23"/>
        <end position="43"/>
    </location>
</feature>
<comment type="caution">
    <text evidence="2">The sequence shown here is derived from an EMBL/GenBank/DDBJ whole genome shotgun (WGS) entry which is preliminary data.</text>
</comment>
<dbReference type="Proteomes" id="UP000297454">
    <property type="component" value="Unassembled WGS sequence"/>
</dbReference>
<reference evidence="2 3" key="1">
    <citation type="submission" date="2019-01" db="EMBL/GenBank/DDBJ databases">
        <title>Draft Genome Sequences of Helcococcus ovis Strains Isolated from the Uterus and Vagina of Dairy Cows with Metritis.</title>
        <authorList>
            <person name="Cunha F."/>
            <person name="Jeon S.J."/>
            <person name="Kutzer P."/>
            <person name="Galvao K.N."/>
        </authorList>
    </citation>
    <scope>NUCLEOTIDE SEQUENCE [LARGE SCALE GENOMIC DNA]</scope>
    <source>
        <strain evidence="2 3">KG-37</strain>
    </source>
</reference>
<keyword evidence="1" id="KW-1133">Transmembrane helix</keyword>
<dbReference type="RefSeq" id="WP_134744540.1">
    <property type="nucleotide sequence ID" value="NZ_CP119762.1"/>
</dbReference>
<evidence type="ECO:0008006" key="4">
    <source>
        <dbReference type="Google" id="ProtNLM"/>
    </source>
</evidence>
<dbReference type="EMBL" id="SCFR01000017">
    <property type="protein sequence ID" value="TFF65689.1"/>
    <property type="molecule type" value="Genomic_DNA"/>
</dbReference>
<dbReference type="AlphaFoldDB" id="A0A4V3IY86"/>
<keyword evidence="3" id="KW-1185">Reference proteome</keyword>
<organism evidence="2 3">
    <name type="scientific">Helcococcus ovis</name>
    <dbReference type="NCBI Taxonomy" id="72026"/>
    <lineage>
        <taxon>Bacteria</taxon>
        <taxon>Bacillati</taxon>
        <taxon>Bacillota</taxon>
        <taxon>Tissierellia</taxon>
        <taxon>Tissierellales</taxon>
        <taxon>Peptoniphilaceae</taxon>
        <taxon>Helcococcus</taxon>
    </lineage>
</organism>
<accession>A0A4V3IY86</accession>
<keyword evidence="1" id="KW-0812">Transmembrane</keyword>
<keyword evidence="1" id="KW-0472">Membrane</keyword>
<evidence type="ECO:0000313" key="3">
    <source>
        <dbReference type="Proteomes" id="UP000297454"/>
    </source>
</evidence>
<feature type="transmembrane region" description="Helical" evidence="1">
    <location>
        <begin position="49"/>
        <end position="67"/>
    </location>
</feature>
<protein>
    <recommendedName>
        <fullName evidence="4">Bacteriocin</fullName>
    </recommendedName>
</protein>
<evidence type="ECO:0000313" key="2">
    <source>
        <dbReference type="EMBL" id="TFF65689.1"/>
    </source>
</evidence>